<evidence type="ECO:0008006" key="4">
    <source>
        <dbReference type="Google" id="ProtNLM"/>
    </source>
</evidence>
<dbReference type="InterPro" id="IPR010512">
    <property type="entry name" value="DUF1091"/>
</dbReference>
<keyword evidence="1" id="KW-0472">Membrane</keyword>
<dbReference type="PANTHER" id="PTHR20898">
    <property type="entry name" value="DAEDALUS ON 3-RELATED-RELATED"/>
    <property type="match status" value="1"/>
</dbReference>
<proteinExistence type="predicted"/>
<evidence type="ECO:0000313" key="3">
    <source>
        <dbReference type="Proteomes" id="UP000095300"/>
    </source>
</evidence>
<dbReference type="SMART" id="SM00697">
    <property type="entry name" value="DM8"/>
    <property type="match status" value="1"/>
</dbReference>
<evidence type="ECO:0000256" key="1">
    <source>
        <dbReference type="SAM" id="Phobius"/>
    </source>
</evidence>
<protein>
    <recommendedName>
        <fullName evidence="4">MD-2-related lipid-recognition domain-containing protein</fullName>
    </recommendedName>
</protein>
<dbReference type="EnsemblMetazoa" id="SCAU006049-RA">
    <property type="protein sequence ID" value="SCAU006049-PA"/>
    <property type="gene ID" value="SCAU006049"/>
</dbReference>
<keyword evidence="3" id="KW-1185">Reference proteome</keyword>
<feature type="transmembrane region" description="Helical" evidence="1">
    <location>
        <begin position="25"/>
        <end position="43"/>
    </location>
</feature>
<organism evidence="2 3">
    <name type="scientific">Stomoxys calcitrans</name>
    <name type="common">Stable fly</name>
    <name type="synonym">Conops calcitrans</name>
    <dbReference type="NCBI Taxonomy" id="35570"/>
    <lineage>
        <taxon>Eukaryota</taxon>
        <taxon>Metazoa</taxon>
        <taxon>Ecdysozoa</taxon>
        <taxon>Arthropoda</taxon>
        <taxon>Hexapoda</taxon>
        <taxon>Insecta</taxon>
        <taxon>Pterygota</taxon>
        <taxon>Neoptera</taxon>
        <taxon>Endopterygota</taxon>
        <taxon>Diptera</taxon>
        <taxon>Brachycera</taxon>
        <taxon>Muscomorpha</taxon>
        <taxon>Muscoidea</taxon>
        <taxon>Muscidae</taxon>
        <taxon>Stomoxys</taxon>
    </lineage>
</organism>
<name>A0A1I8P9H5_STOCA</name>
<dbReference type="Proteomes" id="UP000095300">
    <property type="component" value="Unassembled WGS sequence"/>
</dbReference>
<reference evidence="2" key="1">
    <citation type="submission" date="2020-05" db="UniProtKB">
        <authorList>
            <consortium name="EnsemblMetazoa"/>
        </authorList>
    </citation>
    <scope>IDENTIFICATION</scope>
    <source>
        <strain evidence="2">USDA</strain>
    </source>
</reference>
<keyword evidence="1" id="KW-0812">Transmembrane</keyword>
<sequence length="214" mass="25300">MNFPGAHLKSSRYRSHILNLCSTMLGHRGVLAGIAIFWAFLWLPAVQLKRNYKLEFTKCSSFHNTSNVRAFQFFLRNDTHRLNVMDGRIELANTIEEFQTKVVVKIWRKNSPPFTLADLVFDGCDFMDTMQKNKILAIFKRNIMRYINEFPRCPLKKNFNYTLTGYHLNEDDFPSYVPDGEFQVQLHFFQEKKLYARALFWGQVINLKSDQIKR</sequence>
<dbReference type="OrthoDB" id="907479at2759"/>
<gene>
    <name evidence="2" type="primary">106085168</name>
</gene>
<evidence type="ECO:0000313" key="2">
    <source>
        <dbReference type="EnsemblMetazoa" id="SCAU006049-PA"/>
    </source>
</evidence>
<accession>A0A1I8P9H5</accession>
<keyword evidence="1" id="KW-1133">Transmembrane helix</keyword>
<dbReference type="Pfam" id="PF06477">
    <property type="entry name" value="DUF1091"/>
    <property type="match status" value="1"/>
</dbReference>
<dbReference type="VEuPathDB" id="VectorBase:SCAU006049"/>
<dbReference type="PANTHER" id="PTHR20898:SF0">
    <property type="entry name" value="DAEDALUS ON 3-RELATED"/>
    <property type="match status" value="1"/>
</dbReference>
<dbReference type="AlphaFoldDB" id="A0A1I8P9H5"/>